<dbReference type="InterPro" id="IPR010982">
    <property type="entry name" value="Lambda_DNA-bd_dom_sf"/>
</dbReference>
<name>A0A9P3TUL9_CLODI</name>
<evidence type="ECO:0000313" key="3">
    <source>
        <dbReference type="Proteomes" id="UP000879542"/>
    </source>
</evidence>
<dbReference type="Proteomes" id="UP000879542">
    <property type="component" value="Unassembled WGS sequence"/>
</dbReference>
<reference evidence="2" key="1">
    <citation type="journal article" date="2018" name="Genome Biol.">
        <title>SKESA: strategic k-mer extension for scrupulous assemblies.</title>
        <authorList>
            <person name="Souvorov A."/>
            <person name="Agarwala R."/>
            <person name="Lipman D.J."/>
        </authorList>
    </citation>
    <scope>NUCLEOTIDE SEQUENCE</scope>
    <source>
        <strain evidence="2">Clostridioides</strain>
    </source>
</reference>
<dbReference type="EMBL" id="DAEQIJ010000015">
    <property type="protein sequence ID" value="HBH2621120.1"/>
    <property type="molecule type" value="Genomic_DNA"/>
</dbReference>
<evidence type="ECO:0000313" key="2">
    <source>
        <dbReference type="EMBL" id="HBH2621120.1"/>
    </source>
</evidence>
<dbReference type="RefSeq" id="WP_003433496.1">
    <property type="nucleotide sequence ID" value="NZ_BIMZ01000001.1"/>
</dbReference>
<sequence length="71" mass="8206">MYVNRLKGLMKENQHTQKFVADLLGLSLFGFRLKLNGKNEFKANEIKKLSELYGVSTDYFFSELVAKMAIK</sequence>
<organism evidence="2 3">
    <name type="scientific">Clostridioides difficile</name>
    <name type="common">Peptoclostridium difficile</name>
    <dbReference type="NCBI Taxonomy" id="1496"/>
    <lineage>
        <taxon>Bacteria</taxon>
        <taxon>Bacillati</taxon>
        <taxon>Bacillota</taxon>
        <taxon>Clostridia</taxon>
        <taxon>Peptostreptococcales</taxon>
        <taxon>Peptostreptococcaceae</taxon>
        <taxon>Clostridioides</taxon>
    </lineage>
</organism>
<dbReference type="GO" id="GO:0003677">
    <property type="term" value="F:DNA binding"/>
    <property type="evidence" value="ECO:0007669"/>
    <property type="project" value="InterPro"/>
</dbReference>
<feature type="domain" description="HTH cro/C1-type" evidence="1">
    <location>
        <begin position="36"/>
        <end position="60"/>
    </location>
</feature>
<accession>A0A9P3TUL9</accession>
<dbReference type="CDD" id="cd00093">
    <property type="entry name" value="HTH_XRE"/>
    <property type="match status" value="1"/>
</dbReference>
<dbReference type="SUPFAM" id="SSF47413">
    <property type="entry name" value="lambda repressor-like DNA-binding domains"/>
    <property type="match status" value="1"/>
</dbReference>
<comment type="caution">
    <text evidence="2">The sequence shown here is derived from an EMBL/GenBank/DDBJ whole genome shotgun (WGS) entry which is preliminary data.</text>
</comment>
<dbReference type="AlphaFoldDB" id="A0A9P3TUL9"/>
<evidence type="ECO:0000259" key="1">
    <source>
        <dbReference type="PROSITE" id="PS50943"/>
    </source>
</evidence>
<dbReference type="PROSITE" id="PS50943">
    <property type="entry name" value="HTH_CROC1"/>
    <property type="match status" value="1"/>
</dbReference>
<reference evidence="2" key="2">
    <citation type="submission" date="2021-06" db="EMBL/GenBank/DDBJ databases">
        <authorList>
            <consortium name="NCBI Pathogen Detection Project"/>
        </authorList>
    </citation>
    <scope>NUCLEOTIDE SEQUENCE</scope>
    <source>
        <strain evidence="2">Clostridioides</strain>
    </source>
</reference>
<dbReference type="InterPro" id="IPR013975">
    <property type="entry name" value="Tscrpt_reg_BetR_N"/>
</dbReference>
<dbReference type="Gene3D" id="1.10.260.40">
    <property type="entry name" value="lambda repressor-like DNA-binding domains"/>
    <property type="match status" value="1"/>
</dbReference>
<proteinExistence type="predicted"/>
<dbReference type="Pfam" id="PF08667">
    <property type="entry name" value="BetR"/>
    <property type="match status" value="1"/>
</dbReference>
<gene>
    <name evidence="2" type="ORF">KRQ00_002903</name>
</gene>
<dbReference type="InterPro" id="IPR001387">
    <property type="entry name" value="Cro/C1-type_HTH"/>
</dbReference>
<protein>
    <submittedName>
        <fullName evidence="2">Helix-turn-helix transcriptional regulator</fullName>
    </submittedName>
</protein>